<comment type="caution">
    <text evidence="1">The sequence shown here is derived from an EMBL/GenBank/DDBJ whole genome shotgun (WGS) entry which is preliminary data.</text>
</comment>
<dbReference type="Pfam" id="PF05258">
    <property type="entry name" value="DciA"/>
    <property type="match status" value="1"/>
</dbReference>
<accession>A0A1A9ATE7</accession>
<protein>
    <submittedName>
        <fullName evidence="1">DUF721 domain-containing protein</fullName>
    </submittedName>
</protein>
<dbReference type="InterPro" id="IPR007922">
    <property type="entry name" value="DciA-like"/>
</dbReference>
<evidence type="ECO:0000313" key="2">
    <source>
        <dbReference type="Proteomes" id="UP000664658"/>
    </source>
</evidence>
<proteinExistence type="predicted"/>
<dbReference type="KEGG" id="pshi:SAMEA2665130_0395"/>
<gene>
    <name evidence="1" type="ORF">J2R62_07330</name>
</gene>
<name>A0A1A9ATE7_PLESH</name>
<dbReference type="EMBL" id="JAFNAA010000006">
    <property type="protein sequence ID" value="MBO1108033.1"/>
    <property type="molecule type" value="Genomic_DNA"/>
</dbReference>
<evidence type="ECO:0000313" key="1">
    <source>
        <dbReference type="EMBL" id="MBO1108033.1"/>
    </source>
</evidence>
<reference evidence="1" key="1">
    <citation type="submission" date="2021-03" db="EMBL/GenBank/DDBJ databases">
        <title>Plesiomonas shigelloides zfcc0051, isolated from zebrafish feces.</title>
        <authorList>
            <person name="Vanderhoek Z."/>
            <person name="Gaulke C."/>
        </authorList>
    </citation>
    <scope>NUCLEOTIDE SEQUENCE</scope>
    <source>
        <strain evidence="1">Zfcc0051</strain>
    </source>
</reference>
<dbReference type="AlphaFoldDB" id="A0A1A9ATE7"/>
<dbReference type="RefSeq" id="WP_010862613.1">
    <property type="nucleotide sequence ID" value="NZ_CP027852.1"/>
</dbReference>
<organism evidence="1 2">
    <name type="scientific">Plesiomonas shigelloides</name>
    <name type="common">Aeromonas shigelloides</name>
    <dbReference type="NCBI Taxonomy" id="703"/>
    <lineage>
        <taxon>Bacteria</taxon>
        <taxon>Pseudomonadati</taxon>
        <taxon>Pseudomonadota</taxon>
        <taxon>Gammaproteobacteria</taxon>
        <taxon>Enterobacterales</taxon>
        <taxon>Enterobacteriaceae</taxon>
        <taxon>Plesiomonas</taxon>
    </lineage>
</organism>
<dbReference type="Proteomes" id="UP000664658">
    <property type="component" value="Unassembled WGS sequence"/>
</dbReference>
<sequence length="162" mass="18103">MRDHRPQSIDTLLGDSQLHNVQQRATALLQLNQAVRALLPRELQPHCRVANFRQGILILEIANASFALRLRYQTPALISALRQNTLPTLVTIEHRINPALAISATSVRETAQSHYQTDKKRTISPQTAEHLRVLASHSPKALREKLEKLAALAGEETSADQE</sequence>
<dbReference type="GeneID" id="69705233"/>